<dbReference type="Proteomes" id="UP000280307">
    <property type="component" value="Unassembled WGS sequence"/>
</dbReference>
<feature type="region of interest" description="Disordered" evidence="1">
    <location>
        <begin position="492"/>
        <end position="522"/>
    </location>
</feature>
<comment type="caution">
    <text evidence="2">The sequence shown here is derived from an EMBL/GenBank/DDBJ whole genome shotgun (WGS) entry which is preliminary data.</text>
</comment>
<organism evidence="2 3">
    <name type="scientific">Candidatus Viridilinea halotolerans</name>
    <dbReference type="NCBI Taxonomy" id="2491704"/>
    <lineage>
        <taxon>Bacteria</taxon>
        <taxon>Bacillati</taxon>
        <taxon>Chloroflexota</taxon>
        <taxon>Chloroflexia</taxon>
        <taxon>Chloroflexales</taxon>
        <taxon>Chloroflexineae</taxon>
        <taxon>Oscillochloridaceae</taxon>
        <taxon>Candidatus Viridilinea</taxon>
    </lineage>
</organism>
<feature type="compositionally biased region" description="Acidic residues" evidence="1">
    <location>
        <begin position="502"/>
        <end position="522"/>
    </location>
</feature>
<feature type="region of interest" description="Disordered" evidence="1">
    <location>
        <begin position="845"/>
        <end position="889"/>
    </location>
</feature>
<feature type="compositionally biased region" description="Low complexity" evidence="1">
    <location>
        <begin position="845"/>
        <end position="875"/>
    </location>
</feature>
<feature type="compositionally biased region" description="Low complexity" evidence="1">
    <location>
        <begin position="354"/>
        <end position="365"/>
    </location>
</feature>
<feature type="region of interest" description="Disordered" evidence="1">
    <location>
        <begin position="630"/>
        <end position="723"/>
    </location>
</feature>
<reference evidence="2 3" key="1">
    <citation type="submission" date="2018-12" db="EMBL/GenBank/DDBJ databases">
        <title>Genome Sequence of Candidatus Viridilinea halotolerans isolated from saline sulfide-rich spring.</title>
        <authorList>
            <person name="Grouzdev D.S."/>
            <person name="Burganskaya E.I."/>
            <person name="Krutkina M.S."/>
            <person name="Sukhacheva M.V."/>
            <person name="Gorlenko V.M."/>
        </authorList>
    </citation>
    <scope>NUCLEOTIDE SEQUENCE [LARGE SCALE GENOMIC DNA]</scope>
    <source>
        <strain evidence="2">Chok-6</strain>
    </source>
</reference>
<accession>A0A426TRH1</accession>
<protein>
    <submittedName>
        <fullName evidence="2">Uncharacterized protein</fullName>
    </submittedName>
</protein>
<feature type="compositionally biased region" description="Low complexity" evidence="1">
    <location>
        <begin position="630"/>
        <end position="668"/>
    </location>
</feature>
<evidence type="ECO:0000313" key="2">
    <source>
        <dbReference type="EMBL" id="RRR66083.1"/>
    </source>
</evidence>
<gene>
    <name evidence="2" type="ORF">EI684_21330</name>
</gene>
<feature type="compositionally biased region" description="Low complexity" evidence="1">
    <location>
        <begin position="676"/>
        <end position="700"/>
    </location>
</feature>
<name>A0A426TRH1_9CHLR</name>
<proteinExistence type="predicted"/>
<feature type="compositionally biased region" description="Polar residues" evidence="1">
    <location>
        <begin position="876"/>
        <end position="885"/>
    </location>
</feature>
<feature type="region of interest" description="Disordered" evidence="1">
    <location>
        <begin position="319"/>
        <end position="385"/>
    </location>
</feature>
<evidence type="ECO:0000256" key="1">
    <source>
        <dbReference type="SAM" id="MobiDB-lite"/>
    </source>
</evidence>
<dbReference type="EMBL" id="RSAS01000888">
    <property type="protein sequence ID" value="RRR66083.1"/>
    <property type="molecule type" value="Genomic_DNA"/>
</dbReference>
<sequence length="1004" mass="105359">MSATTTPTEGGSATAERTAATNSTLPATYVLLPRRLLEDLRDSPTAIGVYCLLGRLFLATKQAVTLSPSDIEAYDPAISYGAARRALDRLLNSGYLISQATSGKKFTYLPTWGYVNDEHAPWKLEVKMLGCPRHIQTVRLDDQLLDICMGRLRPHPSHRAIVERYVLTPLLTLRDVGSYGLALIGIASPNASLRGLRMLDAYNRPLPIPSARNILALASQRANGDNALTLAGWQRLGVAVKAPEAFSGEAIFFAPKEMIGTVLDIKIGLHIDKPISKKIKSDGGGVVDHSTDHVADHLIDHLIEPMIAPVIGDVIGRSKPAKAASKPSGRAKTAVINLPPRSHGDHGKVQNNGESTTSTVSAETSRLSNEEARGGGDEENFSDQPHTISYEDWTGPEVPARFTEEPTTSSVTAFDAAFRQASVVDATLPMVEDERLTMADIRTAFAKTNVPAAKEISGTTTTVPSLGTEAVEMATTSADLTLDAAPLLAAPPVQSQQADVPPSEEESAYAPASDDDDDDAESEPLTMAELLAILTKATDANAGTTETGEPVVSQRWANAPLLNDPVIPSFWIEKSPAADKLETPPLRAAAPQASGGSREAFWIEKPPTADEPAAAAPQASECSSAAFGAVAPPAADEAEATPQASGGSRAAFGAAAPPTADEPAAAQPLASERSRAAFGAAAPPAADEAEAAPQTAAPAPVTSSFWLEKPPTDAGLAHSGDDAEREPLTMTELLTALTNTPDANADAAAAAARLLSVITKTEKTPTFGHVLRRFVPGAGATIAAHFDANGMRRERPASPPPYQRASLFIKPTLSATPSMACDPVTTGSGGHELVAGVDPVAAGGAAPRPAMPGGAPVAAGGTTAPRPAMPGGTARSQSGPNQPGATPSAKRLRELGVRSDIAAQLGDRSLLQVDRVIAQAYARPDIRDRAAWVVSALRALPVEGETAETKRLSEQAILFHPALTYEERTHWLGRFRAALPSARPTILEEFYATFPLENHNDNHA</sequence>
<evidence type="ECO:0000313" key="3">
    <source>
        <dbReference type="Proteomes" id="UP000280307"/>
    </source>
</evidence>
<dbReference type="AlphaFoldDB" id="A0A426TRH1"/>